<dbReference type="Proteomes" id="UP000037558">
    <property type="component" value="Unassembled WGS sequence"/>
</dbReference>
<proteinExistence type="predicted"/>
<organism evidence="3 4">
    <name type="scientific">Priestia koreensis</name>
    <dbReference type="NCBI Taxonomy" id="284581"/>
    <lineage>
        <taxon>Bacteria</taxon>
        <taxon>Bacillati</taxon>
        <taxon>Bacillota</taxon>
        <taxon>Bacilli</taxon>
        <taxon>Bacillales</taxon>
        <taxon>Bacillaceae</taxon>
        <taxon>Priestia</taxon>
    </lineage>
</organism>
<dbReference type="RefSeq" id="WP_053401958.1">
    <property type="nucleotide sequence ID" value="NZ_JAMAUM010000008.1"/>
</dbReference>
<keyword evidence="1" id="KW-0808">Transferase</keyword>
<dbReference type="OrthoDB" id="9789603at2"/>
<evidence type="ECO:0000313" key="3">
    <source>
        <dbReference type="EMBL" id="KOO44301.1"/>
    </source>
</evidence>
<dbReference type="PATRIC" id="fig|284581.3.peg.4842"/>
<reference evidence="4" key="1">
    <citation type="submission" date="2015-08" db="EMBL/GenBank/DDBJ databases">
        <title>Fjat-14210 dsm16467.</title>
        <authorList>
            <person name="Liu B."/>
            <person name="Wang J."/>
            <person name="Zhu Y."/>
            <person name="Liu G."/>
            <person name="Chen Q."/>
            <person name="Chen Z."/>
            <person name="Lan J."/>
            <person name="Che J."/>
            <person name="Ge C."/>
            <person name="Shi H."/>
            <person name="Pan Z."/>
            <person name="Liu X."/>
        </authorList>
    </citation>
    <scope>NUCLEOTIDE SEQUENCE [LARGE SCALE GENOMIC DNA]</scope>
    <source>
        <strain evidence="4">DSM 16467</strain>
    </source>
</reference>
<evidence type="ECO:0000256" key="1">
    <source>
        <dbReference type="ARBA" id="ARBA00022679"/>
    </source>
</evidence>
<dbReference type="PANTHER" id="PTHR13947">
    <property type="entry name" value="GNAT FAMILY N-ACETYLTRANSFERASE"/>
    <property type="match status" value="1"/>
</dbReference>
<accession>A0A0M0KZQ9</accession>
<dbReference type="InterPro" id="IPR000182">
    <property type="entry name" value="GNAT_dom"/>
</dbReference>
<dbReference type="Pfam" id="PF00583">
    <property type="entry name" value="Acetyltransf_1"/>
    <property type="match status" value="1"/>
</dbReference>
<gene>
    <name evidence="3" type="ORF">AMD01_13550</name>
</gene>
<keyword evidence="4" id="KW-1185">Reference proteome</keyword>
<dbReference type="EMBL" id="LILC01000016">
    <property type="protein sequence ID" value="KOO44301.1"/>
    <property type="molecule type" value="Genomic_DNA"/>
</dbReference>
<dbReference type="AlphaFoldDB" id="A0A0M0KZQ9"/>
<name>A0A0M0KZQ9_9BACI</name>
<comment type="caution">
    <text evidence="3">The sequence shown here is derived from an EMBL/GenBank/DDBJ whole genome shotgun (WGS) entry which is preliminary data.</text>
</comment>
<dbReference type="PROSITE" id="PS51186">
    <property type="entry name" value="GNAT"/>
    <property type="match status" value="1"/>
</dbReference>
<dbReference type="InterPro" id="IPR016181">
    <property type="entry name" value="Acyl_CoA_acyltransferase"/>
</dbReference>
<dbReference type="CDD" id="cd04301">
    <property type="entry name" value="NAT_SF"/>
    <property type="match status" value="1"/>
</dbReference>
<evidence type="ECO:0000259" key="2">
    <source>
        <dbReference type="PROSITE" id="PS51186"/>
    </source>
</evidence>
<protein>
    <recommendedName>
        <fullName evidence="2">N-acetyltransferase domain-containing protein</fullName>
    </recommendedName>
</protein>
<dbReference type="PANTHER" id="PTHR13947:SF37">
    <property type="entry name" value="LD18367P"/>
    <property type="match status" value="1"/>
</dbReference>
<dbReference type="STRING" id="284581.AMD01_13550"/>
<sequence>MNVPYTIEHVQSHDYDQAIAFVMQIRKTLFPMLDHSKTPNDLRRFEQHYSESNRAAFLAAFNQSRKIIGTIGFGSYDGRFDHLLHNDQSYQTAEVVKCYTDPSYRRIGLGTALVKEATRFAVKSGYEMLYLHTHLFLPGAVEFWHRQGFSRQLTENDPLWQTVHMDKTIADHKEEKRA</sequence>
<dbReference type="GO" id="GO:0008080">
    <property type="term" value="F:N-acetyltransferase activity"/>
    <property type="evidence" value="ECO:0007669"/>
    <property type="project" value="InterPro"/>
</dbReference>
<evidence type="ECO:0000313" key="4">
    <source>
        <dbReference type="Proteomes" id="UP000037558"/>
    </source>
</evidence>
<dbReference type="Gene3D" id="3.40.630.30">
    <property type="match status" value="1"/>
</dbReference>
<dbReference type="InterPro" id="IPR050769">
    <property type="entry name" value="NAT_camello-type"/>
</dbReference>
<feature type="domain" description="N-acetyltransferase" evidence="2">
    <location>
        <begin position="5"/>
        <end position="170"/>
    </location>
</feature>
<dbReference type="SUPFAM" id="SSF55729">
    <property type="entry name" value="Acyl-CoA N-acyltransferases (Nat)"/>
    <property type="match status" value="1"/>
</dbReference>